<evidence type="ECO:0000313" key="2">
    <source>
        <dbReference type="EMBL" id="EYE92680.1"/>
    </source>
</evidence>
<dbReference type="Proteomes" id="UP000019804">
    <property type="component" value="Unassembled WGS sequence"/>
</dbReference>
<dbReference type="RefSeq" id="XP_040636368.1">
    <property type="nucleotide sequence ID" value="XM_040777863.1"/>
</dbReference>
<reference evidence="3" key="1">
    <citation type="journal article" date="2014" name="Nat. Commun.">
        <title>Genomic adaptations of the halophilic Dead Sea filamentous fungus Eurotium rubrum.</title>
        <authorList>
            <person name="Kis-Papo T."/>
            <person name="Weig A.R."/>
            <person name="Riley R."/>
            <person name="Persoh D."/>
            <person name="Salamov A."/>
            <person name="Sun H."/>
            <person name="Lipzen A."/>
            <person name="Wasser S.P."/>
            <person name="Rambold G."/>
            <person name="Grigoriev I.V."/>
            <person name="Nevo E."/>
        </authorList>
    </citation>
    <scope>NUCLEOTIDE SEQUENCE [LARGE SCALE GENOMIC DNA]</scope>
    <source>
        <strain evidence="3">CBS 135680</strain>
    </source>
</reference>
<sequence>MFHSFNILFCCASLVPCGCGDWNWPSATTMMKPLLSTLIIGETVANKFAETGAFVSRVIEWVINESPIQSAILAAAPHVALNGLKRIKPEDGITVEINVIKEDNGDYYSASLNLPSWHYKRTMYIHTGLFR</sequence>
<feature type="signal peptide" evidence="1">
    <location>
        <begin position="1"/>
        <end position="20"/>
    </location>
</feature>
<keyword evidence="1" id="KW-0732">Signal</keyword>
<dbReference type="GeneID" id="63692987"/>
<evidence type="ECO:0000313" key="3">
    <source>
        <dbReference type="Proteomes" id="UP000019804"/>
    </source>
</evidence>
<dbReference type="AlphaFoldDB" id="A0A017S927"/>
<dbReference type="HOGENOM" id="CLU_1927171_0_0_1"/>
<organism evidence="2 3">
    <name type="scientific">Aspergillus ruber (strain CBS 135680)</name>
    <dbReference type="NCBI Taxonomy" id="1388766"/>
    <lineage>
        <taxon>Eukaryota</taxon>
        <taxon>Fungi</taxon>
        <taxon>Dikarya</taxon>
        <taxon>Ascomycota</taxon>
        <taxon>Pezizomycotina</taxon>
        <taxon>Eurotiomycetes</taxon>
        <taxon>Eurotiomycetidae</taxon>
        <taxon>Eurotiales</taxon>
        <taxon>Aspergillaceae</taxon>
        <taxon>Aspergillus</taxon>
        <taxon>Aspergillus subgen. Aspergillus</taxon>
    </lineage>
</organism>
<gene>
    <name evidence="2" type="ORF">EURHEDRAFT_175159</name>
</gene>
<dbReference type="EMBL" id="KK088435">
    <property type="protein sequence ID" value="EYE92680.1"/>
    <property type="molecule type" value="Genomic_DNA"/>
</dbReference>
<keyword evidence="3" id="KW-1185">Reference proteome</keyword>
<name>A0A017S927_ASPRC</name>
<accession>A0A017S927</accession>
<protein>
    <submittedName>
        <fullName evidence="2">Uncharacterized protein</fullName>
    </submittedName>
</protein>
<feature type="chain" id="PRO_5001495928" evidence="1">
    <location>
        <begin position="21"/>
        <end position="131"/>
    </location>
</feature>
<proteinExistence type="predicted"/>
<evidence type="ECO:0000256" key="1">
    <source>
        <dbReference type="SAM" id="SignalP"/>
    </source>
</evidence>